<dbReference type="KEGG" id="pde:Pden_4853"/>
<dbReference type="AlphaFoldDB" id="A1BBL9"/>
<protein>
    <submittedName>
        <fullName evidence="2">Uncharacterized protein</fullName>
    </submittedName>
</protein>
<dbReference type="EnsemblBacteria" id="ABL72913">
    <property type="protein sequence ID" value="ABL72913"/>
    <property type="gene ID" value="Pden_4853"/>
</dbReference>
<evidence type="ECO:0000313" key="3">
    <source>
        <dbReference type="Proteomes" id="UP000000361"/>
    </source>
</evidence>
<feature type="region of interest" description="Disordered" evidence="1">
    <location>
        <begin position="116"/>
        <end position="208"/>
    </location>
</feature>
<dbReference type="HOGENOM" id="CLU_1319897_0_0_5"/>
<evidence type="ECO:0000256" key="1">
    <source>
        <dbReference type="SAM" id="MobiDB-lite"/>
    </source>
</evidence>
<reference evidence="3" key="1">
    <citation type="submission" date="2006-12" db="EMBL/GenBank/DDBJ databases">
        <title>Complete sequence of plasmid 1 of Paracoccus denitrificans PD1222.</title>
        <authorList>
            <person name="Copeland A."/>
            <person name="Lucas S."/>
            <person name="Lapidus A."/>
            <person name="Barry K."/>
            <person name="Detter J.C."/>
            <person name="Glavina del Rio T."/>
            <person name="Hammon N."/>
            <person name="Israni S."/>
            <person name="Dalin E."/>
            <person name="Tice H."/>
            <person name="Pitluck S."/>
            <person name="Munk A.C."/>
            <person name="Brettin T."/>
            <person name="Bruce D."/>
            <person name="Han C."/>
            <person name="Tapia R."/>
            <person name="Gilna P."/>
            <person name="Schmutz J."/>
            <person name="Larimer F."/>
            <person name="Land M."/>
            <person name="Hauser L."/>
            <person name="Kyrpides N."/>
            <person name="Lykidis A."/>
            <person name="Spiro S."/>
            <person name="Richardson D.J."/>
            <person name="Moir J.W.B."/>
            <person name="Ferguson S.J."/>
            <person name="van Spanning R.J.M."/>
            <person name="Richardson P."/>
        </authorList>
    </citation>
    <scope>NUCLEOTIDE SEQUENCE [LARGE SCALE GENOMIC DNA]</scope>
    <source>
        <strain evidence="3">Pd 1222</strain>
        <plasmid evidence="3">pPD1222</plasmid>
    </source>
</reference>
<dbReference type="Proteomes" id="UP000000361">
    <property type="component" value="Chromosome 1"/>
</dbReference>
<name>A1BBL9_PARDP</name>
<geneLocation type="plasmid" evidence="3">
    <name>pPD1222</name>
</geneLocation>
<dbReference type="EMBL" id="CP000491">
    <property type="protein sequence ID" value="ABL72913.1"/>
    <property type="molecule type" value="Genomic_DNA"/>
</dbReference>
<evidence type="ECO:0000313" key="2">
    <source>
        <dbReference type="EMBL" id="ABL72913.1"/>
    </source>
</evidence>
<gene>
    <name evidence="2" type="ordered locus">Pden_4853</name>
</gene>
<keyword evidence="3" id="KW-1185">Reference proteome</keyword>
<proteinExistence type="predicted"/>
<organism evidence="2 3">
    <name type="scientific">Paracoccus denitrificans (strain Pd 1222)</name>
    <dbReference type="NCBI Taxonomy" id="318586"/>
    <lineage>
        <taxon>Bacteria</taxon>
        <taxon>Pseudomonadati</taxon>
        <taxon>Pseudomonadota</taxon>
        <taxon>Alphaproteobacteria</taxon>
        <taxon>Rhodobacterales</taxon>
        <taxon>Paracoccaceae</taxon>
        <taxon>Paracoccus</taxon>
    </lineage>
</organism>
<feature type="compositionally biased region" description="Polar residues" evidence="1">
    <location>
        <begin position="121"/>
        <end position="130"/>
    </location>
</feature>
<keyword evidence="2" id="KW-0614">Plasmid</keyword>
<feature type="compositionally biased region" description="Gly residues" evidence="1">
    <location>
        <begin position="134"/>
        <end position="208"/>
    </location>
</feature>
<accession>A1BBL9</accession>
<sequence>MLAVCFLQPGRPVVLGFSGAWPLGRVSDPLGPLGSSGFPAVVAGPWVRCDLDGLAVRLAGRIGRHGVSCRAENLWLNCAIWTIIAVLQCGAAKMRIILALTLSTATIALVSGCEEVPSASEPGQQSQATISSTGSGGGSGGGRGGGTGGGGSGGSNSGGSGSGSGGGSTGGGSSGGSSDGGSGDGSGGGDSGGGGDDGGGDDGGGGWG</sequence>